<organism evidence="1 2">
    <name type="scientific">Desulfovibrio piger</name>
    <dbReference type="NCBI Taxonomy" id="901"/>
    <lineage>
        <taxon>Bacteria</taxon>
        <taxon>Pseudomonadati</taxon>
        <taxon>Thermodesulfobacteriota</taxon>
        <taxon>Desulfovibrionia</taxon>
        <taxon>Desulfovibrionales</taxon>
        <taxon>Desulfovibrionaceae</taxon>
        <taxon>Desulfovibrio</taxon>
    </lineage>
</organism>
<protein>
    <submittedName>
        <fullName evidence="1">Uncharacterized protein</fullName>
    </submittedName>
</protein>
<gene>
    <name evidence="1" type="ORF">DESPIGER_0309</name>
</gene>
<evidence type="ECO:0000313" key="2">
    <source>
        <dbReference type="Proteomes" id="UP000186323"/>
    </source>
</evidence>
<sequence length="80" mass="8816">MPGQGQNLQLWTAQQGNAFFHEIAHLLKCGLEDAGIPCTAFTAGSMADCLRQDNGKGAIRLIIAPHEFYHFSVREQMPCL</sequence>
<reference evidence="2" key="1">
    <citation type="submission" date="2016-10" db="EMBL/GenBank/DDBJ databases">
        <authorList>
            <person name="Wegmann U."/>
        </authorList>
    </citation>
    <scope>NUCLEOTIDE SEQUENCE [LARGE SCALE GENOMIC DNA]</scope>
</reference>
<dbReference type="EMBL" id="LT630450">
    <property type="protein sequence ID" value="SFV72201.1"/>
    <property type="molecule type" value="Genomic_DNA"/>
</dbReference>
<keyword evidence="2" id="KW-1185">Reference proteome</keyword>
<dbReference type="AlphaFoldDB" id="A0A1K1LBW7"/>
<dbReference type="KEGG" id="dpg:DESPIGER_0309"/>
<accession>A0A1K1LBW7</accession>
<evidence type="ECO:0000313" key="1">
    <source>
        <dbReference type="EMBL" id="SFV72201.1"/>
    </source>
</evidence>
<proteinExistence type="predicted"/>
<name>A0A1K1LBW7_9BACT</name>
<dbReference type="Proteomes" id="UP000186323">
    <property type="component" value="Chromosome I"/>
</dbReference>